<evidence type="ECO:0000256" key="1">
    <source>
        <dbReference type="SAM" id="MobiDB-lite"/>
    </source>
</evidence>
<dbReference type="EMBL" id="CADCVL010000184">
    <property type="protein sequence ID" value="CAA9476135.1"/>
    <property type="molecule type" value="Genomic_DNA"/>
</dbReference>
<reference evidence="2" key="1">
    <citation type="submission" date="2020-02" db="EMBL/GenBank/DDBJ databases">
        <authorList>
            <person name="Meier V. D."/>
        </authorList>
    </citation>
    <scope>NUCLEOTIDE SEQUENCE</scope>
    <source>
        <strain evidence="2">AVDCRST_MAG65</strain>
    </source>
</reference>
<sequence length="86" mass="9158">GRLWLLQRSGPPATPAGDGRADAELAVAGLGRQRHQAGGRHDRRSGQPHQRPRHRRAAGSADPGRHGGRVPRGGHPRARSPPGPRL</sequence>
<evidence type="ECO:0000313" key="2">
    <source>
        <dbReference type="EMBL" id="CAA9476135.1"/>
    </source>
</evidence>
<accession>A0A6J4RKF8</accession>
<proteinExistence type="predicted"/>
<protein>
    <submittedName>
        <fullName evidence="2">Uncharacterized protein</fullName>
    </submittedName>
</protein>
<organism evidence="2">
    <name type="scientific">uncultured Solirubrobacteraceae bacterium</name>
    <dbReference type="NCBI Taxonomy" id="1162706"/>
    <lineage>
        <taxon>Bacteria</taxon>
        <taxon>Bacillati</taxon>
        <taxon>Actinomycetota</taxon>
        <taxon>Thermoleophilia</taxon>
        <taxon>Solirubrobacterales</taxon>
        <taxon>Solirubrobacteraceae</taxon>
        <taxon>environmental samples</taxon>
    </lineage>
</organism>
<name>A0A6J4RKF8_9ACTN</name>
<dbReference type="AlphaFoldDB" id="A0A6J4RKF8"/>
<feature type="compositionally biased region" description="Basic residues" evidence="1">
    <location>
        <begin position="32"/>
        <end position="43"/>
    </location>
</feature>
<feature type="region of interest" description="Disordered" evidence="1">
    <location>
        <begin position="1"/>
        <end position="86"/>
    </location>
</feature>
<gene>
    <name evidence="2" type="ORF">AVDCRST_MAG65-1129</name>
</gene>
<feature type="non-terminal residue" evidence="2">
    <location>
        <position position="1"/>
    </location>
</feature>
<feature type="compositionally biased region" description="Basic residues" evidence="1">
    <location>
        <begin position="66"/>
        <end position="78"/>
    </location>
</feature>
<feature type="non-terminal residue" evidence="2">
    <location>
        <position position="86"/>
    </location>
</feature>